<evidence type="ECO:0000313" key="2">
    <source>
        <dbReference type="Proteomes" id="UP000316855"/>
    </source>
</evidence>
<keyword evidence="2" id="KW-1185">Reference proteome</keyword>
<name>A0A517VMY3_9PLAN</name>
<dbReference type="RefSeq" id="WP_145232269.1">
    <property type="nucleotide sequence ID" value="NZ_CP036343.1"/>
</dbReference>
<proteinExistence type="predicted"/>
<accession>A0A517VMY3</accession>
<organism evidence="1 2">
    <name type="scientific">Gimesia algae</name>
    <dbReference type="NCBI Taxonomy" id="2527971"/>
    <lineage>
        <taxon>Bacteria</taxon>
        <taxon>Pseudomonadati</taxon>
        <taxon>Planctomycetota</taxon>
        <taxon>Planctomycetia</taxon>
        <taxon>Planctomycetales</taxon>
        <taxon>Planctomycetaceae</taxon>
        <taxon>Gimesia</taxon>
    </lineage>
</organism>
<reference evidence="1 2" key="1">
    <citation type="submission" date="2019-02" db="EMBL/GenBank/DDBJ databases">
        <title>Deep-cultivation of Planctomycetes and their phenomic and genomic characterization uncovers novel biology.</title>
        <authorList>
            <person name="Wiegand S."/>
            <person name="Jogler M."/>
            <person name="Boedeker C."/>
            <person name="Pinto D."/>
            <person name="Vollmers J."/>
            <person name="Rivas-Marin E."/>
            <person name="Kohn T."/>
            <person name="Peeters S.H."/>
            <person name="Heuer A."/>
            <person name="Rast P."/>
            <person name="Oberbeckmann S."/>
            <person name="Bunk B."/>
            <person name="Jeske O."/>
            <person name="Meyerdierks A."/>
            <person name="Storesund J.E."/>
            <person name="Kallscheuer N."/>
            <person name="Luecker S."/>
            <person name="Lage O.M."/>
            <person name="Pohl T."/>
            <person name="Merkel B.J."/>
            <person name="Hornburger P."/>
            <person name="Mueller R.-W."/>
            <person name="Bruemmer F."/>
            <person name="Labrenz M."/>
            <person name="Spormann A.M."/>
            <person name="Op den Camp H."/>
            <person name="Overmann J."/>
            <person name="Amann R."/>
            <person name="Jetten M.S.M."/>
            <person name="Mascher T."/>
            <person name="Medema M.H."/>
            <person name="Devos D.P."/>
            <person name="Kaster A.-K."/>
            <person name="Ovreas L."/>
            <person name="Rohde M."/>
            <person name="Galperin M.Y."/>
            <person name="Jogler C."/>
        </authorList>
    </citation>
    <scope>NUCLEOTIDE SEQUENCE [LARGE SCALE GENOMIC DNA]</scope>
    <source>
        <strain evidence="1 2">Pan161</strain>
    </source>
</reference>
<sequence>MVTTQQLDRLYLKMPDTESVTLTTKRGVNNDTTATVTVSHAWMRDISRDDIARGLATTAHEGIVWNIPNVLLAGAEIETGDTITDSSSVVWTVMSVSRVRLRTHWRCICRRQK</sequence>
<dbReference type="KEGG" id="gax:Pan161_60600"/>
<dbReference type="OrthoDB" id="289254at2"/>
<dbReference type="Proteomes" id="UP000316855">
    <property type="component" value="Chromosome"/>
</dbReference>
<dbReference type="EMBL" id="CP036343">
    <property type="protein sequence ID" value="QDT94364.1"/>
    <property type="molecule type" value="Genomic_DNA"/>
</dbReference>
<evidence type="ECO:0000313" key="1">
    <source>
        <dbReference type="EMBL" id="QDT94364.1"/>
    </source>
</evidence>
<dbReference type="AlphaFoldDB" id="A0A517VMY3"/>
<protein>
    <submittedName>
        <fullName evidence="1">Uncharacterized protein</fullName>
    </submittedName>
</protein>
<gene>
    <name evidence="1" type="ORF">Pan161_60600</name>
</gene>